<evidence type="ECO:0000313" key="4">
    <source>
        <dbReference type="Proteomes" id="UP000009022"/>
    </source>
</evidence>
<dbReference type="InterPro" id="IPR036869">
    <property type="entry name" value="J_dom_sf"/>
</dbReference>
<dbReference type="GO" id="GO:0051087">
    <property type="term" value="F:protein-folding chaperone binding"/>
    <property type="evidence" value="ECO:0000318"/>
    <property type="project" value="GO_Central"/>
</dbReference>
<dbReference type="PhylomeDB" id="B3RQD1"/>
<proteinExistence type="predicted"/>
<organism evidence="3 4">
    <name type="scientific">Trichoplax adhaerens</name>
    <name type="common">Trichoplax reptans</name>
    <dbReference type="NCBI Taxonomy" id="10228"/>
    <lineage>
        <taxon>Eukaryota</taxon>
        <taxon>Metazoa</taxon>
        <taxon>Placozoa</taxon>
        <taxon>Uniplacotomia</taxon>
        <taxon>Trichoplacea</taxon>
        <taxon>Trichoplacidae</taxon>
        <taxon>Trichoplax</taxon>
    </lineage>
</organism>
<accession>B3RQD1</accession>
<dbReference type="Pfam" id="PF00226">
    <property type="entry name" value="DnaJ"/>
    <property type="match status" value="1"/>
</dbReference>
<dbReference type="InterPro" id="IPR051339">
    <property type="entry name" value="DnaJ_subfamily_B"/>
</dbReference>
<gene>
    <name evidence="3" type="ORF">TRIADDRAFT_49929</name>
</gene>
<dbReference type="InterPro" id="IPR002939">
    <property type="entry name" value="DnaJ_C"/>
</dbReference>
<dbReference type="OMA" id="MGRDYYK"/>
<dbReference type="FunFam" id="2.60.260.20:FF:000002">
    <property type="entry name" value="Dnaj homolog subfamily b member"/>
    <property type="match status" value="1"/>
</dbReference>
<dbReference type="HOGENOM" id="CLU_017633_0_0_1"/>
<dbReference type="FunCoup" id="B3RQD1">
    <property type="interactions" value="1918"/>
</dbReference>
<protein>
    <recommendedName>
        <fullName evidence="2">J domain-containing protein</fullName>
    </recommendedName>
</protein>
<dbReference type="Gene3D" id="1.10.287.110">
    <property type="entry name" value="DnaJ domain"/>
    <property type="match status" value="1"/>
</dbReference>
<dbReference type="SMART" id="SM00271">
    <property type="entry name" value="DnaJ"/>
    <property type="match status" value="1"/>
</dbReference>
<dbReference type="InterPro" id="IPR018253">
    <property type="entry name" value="DnaJ_domain_CS"/>
</dbReference>
<dbReference type="RefSeq" id="XP_002110157.1">
    <property type="nucleotide sequence ID" value="XM_002110121.1"/>
</dbReference>
<dbReference type="Pfam" id="PF01556">
    <property type="entry name" value="DnaJ_C"/>
    <property type="match status" value="1"/>
</dbReference>
<keyword evidence="1" id="KW-0143">Chaperone</keyword>
<dbReference type="PROSITE" id="PS00636">
    <property type="entry name" value="DNAJ_1"/>
    <property type="match status" value="1"/>
</dbReference>
<evidence type="ECO:0000259" key="2">
    <source>
        <dbReference type="PROSITE" id="PS50076"/>
    </source>
</evidence>
<dbReference type="GO" id="GO:0051082">
    <property type="term" value="F:unfolded protein binding"/>
    <property type="evidence" value="ECO:0000318"/>
    <property type="project" value="GO_Central"/>
</dbReference>
<sequence>MGKDYYQILGVQHNATDDEIKKAYRKMALKYHPDKNKDKNAEEIFKDVAEAYEVLSDKEKRGIYDRYGEQGLKGHFADASSNDSHGTYSMPHGFKAYTFHGDPFQTFSQVFGTGTPFAELFGSTGGTSRNGHFSMFDNFDGGFNANHDESPFMSFTNGLDRDHQAGLKQDPPLLKELYLSLEELYSGCTKRMKINRKVVNSMGQETRQEKVLEINVKRGWKEGTKITFPNEGDSFPNRKPADIIFVIKEKPHQTWKRDNNDLQYTVKVNLKEALLGTKVFAPIIAGGVKEITINEVIRPGYTYTIRGEGMPLPKNPNYRGDLVLKFDIDFPKHLSDHSKQLLRNALP</sequence>
<dbReference type="KEGG" id="tad:TRIADDRAFT_49929"/>
<keyword evidence="4" id="KW-1185">Reference proteome</keyword>
<dbReference type="EMBL" id="DS985242">
    <property type="protein sequence ID" value="EDV28323.1"/>
    <property type="molecule type" value="Genomic_DNA"/>
</dbReference>
<dbReference type="GeneID" id="6751372"/>
<dbReference type="FunFam" id="2.60.260.20:FF:000006">
    <property type="entry name" value="DnaJ subfamily B member 13"/>
    <property type="match status" value="1"/>
</dbReference>
<evidence type="ECO:0000313" key="3">
    <source>
        <dbReference type="EMBL" id="EDV28323.1"/>
    </source>
</evidence>
<dbReference type="CTD" id="6751372"/>
<dbReference type="GO" id="GO:0005829">
    <property type="term" value="C:cytosol"/>
    <property type="evidence" value="ECO:0000318"/>
    <property type="project" value="GO_Central"/>
</dbReference>
<dbReference type="CDD" id="cd06257">
    <property type="entry name" value="DnaJ"/>
    <property type="match status" value="1"/>
</dbReference>
<dbReference type="eggNOG" id="KOG0714">
    <property type="taxonomic scope" value="Eukaryota"/>
</dbReference>
<dbReference type="PROSITE" id="PS50076">
    <property type="entry name" value="DNAJ_2"/>
    <property type="match status" value="1"/>
</dbReference>
<dbReference type="CDD" id="cd10747">
    <property type="entry name" value="DnaJ_C"/>
    <property type="match status" value="1"/>
</dbReference>
<dbReference type="OrthoDB" id="550424at2759"/>
<dbReference type="Gene3D" id="2.60.260.20">
    <property type="entry name" value="Urease metallochaperone UreE, N-terminal domain"/>
    <property type="match status" value="2"/>
</dbReference>
<name>B3RQD1_TRIAD</name>
<dbReference type="SUPFAM" id="SSF49493">
    <property type="entry name" value="HSP40/DnaJ peptide-binding domain"/>
    <property type="match status" value="2"/>
</dbReference>
<dbReference type="STRING" id="10228.B3RQD1"/>
<feature type="domain" description="J" evidence="2">
    <location>
        <begin position="4"/>
        <end position="68"/>
    </location>
</feature>
<dbReference type="PRINTS" id="PR00625">
    <property type="entry name" value="JDOMAIN"/>
</dbReference>
<dbReference type="InterPro" id="IPR001623">
    <property type="entry name" value="DnaJ_domain"/>
</dbReference>
<dbReference type="SUPFAM" id="SSF46565">
    <property type="entry name" value="Chaperone J-domain"/>
    <property type="match status" value="1"/>
</dbReference>
<dbReference type="PANTHER" id="PTHR24078:SF553">
    <property type="entry name" value="DNAJ HOMOLOG SUBFAMILY B MEMBER 5"/>
    <property type="match status" value="1"/>
</dbReference>
<dbReference type="InterPro" id="IPR008971">
    <property type="entry name" value="HSP40/DnaJ_pept-bd"/>
</dbReference>
<dbReference type="AlphaFoldDB" id="B3RQD1"/>
<dbReference type="GO" id="GO:0006457">
    <property type="term" value="P:protein folding"/>
    <property type="evidence" value="ECO:0007669"/>
    <property type="project" value="InterPro"/>
</dbReference>
<dbReference type="Proteomes" id="UP000009022">
    <property type="component" value="Unassembled WGS sequence"/>
</dbReference>
<dbReference type="FunFam" id="1.10.287.110:FF:000076">
    <property type="entry name" value="Chaperone protein dnaJ"/>
    <property type="match status" value="1"/>
</dbReference>
<dbReference type="PANTHER" id="PTHR24078">
    <property type="entry name" value="DNAJ HOMOLOG SUBFAMILY C MEMBER"/>
    <property type="match status" value="1"/>
</dbReference>
<reference evidence="3 4" key="1">
    <citation type="journal article" date="2008" name="Nature">
        <title>The Trichoplax genome and the nature of placozoans.</title>
        <authorList>
            <person name="Srivastava M."/>
            <person name="Begovic E."/>
            <person name="Chapman J."/>
            <person name="Putnam N.H."/>
            <person name="Hellsten U."/>
            <person name="Kawashima T."/>
            <person name="Kuo A."/>
            <person name="Mitros T."/>
            <person name="Salamov A."/>
            <person name="Carpenter M.L."/>
            <person name="Signorovitch A.Y."/>
            <person name="Moreno M.A."/>
            <person name="Kamm K."/>
            <person name="Grimwood J."/>
            <person name="Schmutz J."/>
            <person name="Shapiro H."/>
            <person name="Grigoriev I.V."/>
            <person name="Buss L.W."/>
            <person name="Schierwater B."/>
            <person name="Dellaporta S.L."/>
            <person name="Rokhsar D.S."/>
        </authorList>
    </citation>
    <scope>NUCLEOTIDE SEQUENCE [LARGE SCALE GENOMIC DNA]</scope>
    <source>
        <strain evidence="3 4">Grell-BS-1999</strain>
    </source>
</reference>
<evidence type="ECO:0000256" key="1">
    <source>
        <dbReference type="ARBA" id="ARBA00023186"/>
    </source>
</evidence>
<dbReference type="InParanoid" id="B3RQD1"/>